<organism evidence="1 2">
    <name type="scientific">Glutamicibacter ardleyensis</name>
    <dbReference type="NCBI Taxonomy" id="225894"/>
    <lineage>
        <taxon>Bacteria</taxon>
        <taxon>Bacillati</taxon>
        <taxon>Actinomycetota</taxon>
        <taxon>Actinomycetes</taxon>
        <taxon>Micrococcales</taxon>
        <taxon>Micrococcaceae</taxon>
        <taxon>Glutamicibacter</taxon>
    </lineage>
</organism>
<name>A0ABQ2DVT7_9MICC</name>
<dbReference type="SUPFAM" id="SSF46689">
    <property type="entry name" value="Homeodomain-like"/>
    <property type="match status" value="1"/>
</dbReference>
<protein>
    <submittedName>
        <fullName evidence="1">Transposase</fullName>
    </submittedName>
</protein>
<gene>
    <name evidence="1" type="ORF">GCM10007173_37320</name>
</gene>
<dbReference type="Pfam" id="PF01527">
    <property type="entry name" value="HTH_Tnp_1"/>
    <property type="match status" value="1"/>
</dbReference>
<reference evidence="2" key="1">
    <citation type="journal article" date="2019" name="Int. J. Syst. Evol. Microbiol.">
        <title>The Global Catalogue of Microorganisms (GCM) 10K type strain sequencing project: providing services to taxonomists for standard genome sequencing and annotation.</title>
        <authorList>
            <consortium name="The Broad Institute Genomics Platform"/>
            <consortium name="The Broad Institute Genome Sequencing Center for Infectious Disease"/>
            <person name="Wu L."/>
            <person name="Ma J."/>
        </authorList>
    </citation>
    <scope>NUCLEOTIDE SEQUENCE [LARGE SCALE GENOMIC DNA]</scope>
    <source>
        <strain evidence="2">CGMCC 1.3685</strain>
    </source>
</reference>
<dbReference type="Proteomes" id="UP000606115">
    <property type="component" value="Unassembled WGS sequence"/>
</dbReference>
<dbReference type="GeneID" id="303306053"/>
<sequence length="114" mass="12959">MPLSFERKIETTPKKYPAEVRDRAVAMVVDRLSEYPSVYAACKALAPKLDVGPESLRRWVLQAQVDTGEKDGPTTTELDELKALRAENRDLKEANEILKAASIFFARELDPRRR</sequence>
<keyword evidence="2" id="KW-1185">Reference proteome</keyword>
<dbReference type="InterPro" id="IPR009057">
    <property type="entry name" value="Homeodomain-like_sf"/>
</dbReference>
<proteinExistence type="predicted"/>
<dbReference type="Gene3D" id="1.10.10.10">
    <property type="entry name" value="Winged helix-like DNA-binding domain superfamily/Winged helix DNA-binding domain"/>
    <property type="match status" value="1"/>
</dbReference>
<dbReference type="InterPro" id="IPR036388">
    <property type="entry name" value="WH-like_DNA-bd_sf"/>
</dbReference>
<evidence type="ECO:0000313" key="1">
    <source>
        <dbReference type="EMBL" id="GGJ74821.1"/>
    </source>
</evidence>
<dbReference type="InterPro" id="IPR002514">
    <property type="entry name" value="Transposase_8"/>
</dbReference>
<accession>A0ABQ2DVT7</accession>
<dbReference type="RefSeq" id="WP_188687514.1">
    <property type="nucleotide sequence ID" value="NZ_BMKX01000019.1"/>
</dbReference>
<comment type="caution">
    <text evidence="1">The sequence shown here is derived from an EMBL/GenBank/DDBJ whole genome shotgun (WGS) entry which is preliminary data.</text>
</comment>
<evidence type="ECO:0000313" key="2">
    <source>
        <dbReference type="Proteomes" id="UP000606115"/>
    </source>
</evidence>
<dbReference type="EMBL" id="BMKX01000019">
    <property type="protein sequence ID" value="GGJ74821.1"/>
    <property type="molecule type" value="Genomic_DNA"/>
</dbReference>